<dbReference type="STRING" id="151549.A0A4C1Z1D3"/>
<proteinExistence type="predicted"/>
<comment type="caution">
    <text evidence="3">The sequence shown here is derived from an EMBL/GenBank/DDBJ whole genome shotgun (WGS) entry which is preliminary data.</text>
</comment>
<dbReference type="PANTHER" id="PTHR23279">
    <property type="entry name" value="DEFECTIVE PROBOSCIS EXTENSION RESPONSE DPR -RELATED"/>
    <property type="match status" value="1"/>
</dbReference>
<dbReference type="EMBL" id="BGZK01001461">
    <property type="protein sequence ID" value="GBP80405.1"/>
    <property type="molecule type" value="Genomic_DNA"/>
</dbReference>
<accession>A0A4C1Z1D3</accession>
<organism evidence="3 4">
    <name type="scientific">Eumeta variegata</name>
    <name type="common">Bagworm moth</name>
    <name type="synonym">Eumeta japonica</name>
    <dbReference type="NCBI Taxonomy" id="151549"/>
    <lineage>
        <taxon>Eukaryota</taxon>
        <taxon>Metazoa</taxon>
        <taxon>Ecdysozoa</taxon>
        <taxon>Arthropoda</taxon>
        <taxon>Hexapoda</taxon>
        <taxon>Insecta</taxon>
        <taxon>Pterygota</taxon>
        <taxon>Neoptera</taxon>
        <taxon>Endopterygota</taxon>
        <taxon>Lepidoptera</taxon>
        <taxon>Glossata</taxon>
        <taxon>Ditrysia</taxon>
        <taxon>Tineoidea</taxon>
        <taxon>Psychidae</taxon>
        <taxon>Oiketicinae</taxon>
        <taxon>Eumeta</taxon>
    </lineage>
</organism>
<dbReference type="InterPro" id="IPR037448">
    <property type="entry name" value="Zig-8"/>
</dbReference>
<feature type="domain" description="Ig-like" evidence="2">
    <location>
        <begin position="172"/>
        <end position="265"/>
    </location>
</feature>
<dbReference type="InterPro" id="IPR013783">
    <property type="entry name" value="Ig-like_fold"/>
</dbReference>
<evidence type="ECO:0000313" key="4">
    <source>
        <dbReference type="Proteomes" id="UP000299102"/>
    </source>
</evidence>
<dbReference type="SUPFAM" id="SSF48726">
    <property type="entry name" value="Immunoglobulin"/>
    <property type="match status" value="2"/>
</dbReference>
<dbReference type="Gene3D" id="2.60.40.10">
    <property type="entry name" value="Immunoglobulins"/>
    <property type="match status" value="2"/>
</dbReference>
<dbReference type="PANTHER" id="PTHR23279:SF3">
    <property type="entry name" value="DEFECTIVE PROBOSCIS EXTENSION RESPONSE 18"/>
    <property type="match status" value="1"/>
</dbReference>
<reference evidence="3 4" key="1">
    <citation type="journal article" date="2019" name="Commun. Biol.">
        <title>The bagworm genome reveals a unique fibroin gene that provides high tensile strength.</title>
        <authorList>
            <person name="Kono N."/>
            <person name="Nakamura H."/>
            <person name="Ohtoshi R."/>
            <person name="Tomita M."/>
            <person name="Numata K."/>
            <person name="Arakawa K."/>
        </authorList>
    </citation>
    <scope>NUCLEOTIDE SEQUENCE [LARGE SCALE GENOMIC DNA]</scope>
</reference>
<name>A0A4C1Z1D3_EUMVA</name>
<evidence type="ECO:0000256" key="1">
    <source>
        <dbReference type="SAM" id="MobiDB-lite"/>
    </source>
</evidence>
<feature type="region of interest" description="Disordered" evidence="1">
    <location>
        <begin position="312"/>
        <end position="331"/>
    </location>
</feature>
<dbReference type="SMART" id="SM00409">
    <property type="entry name" value="IG"/>
    <property type="match status" value="2"/>
</dbReference>
<sequence length="495" mass="55700">MLLLFGTEPQRYPEKVARGRRRRSDERDGLALSREIFRNISKQLRENIRREGALDNAEHLLQTEPRSRLFSLCSKKEPRLTSAYVEKCFVRSAVLFSSICMSEAQQTANLSSGIRKNEIYLTLFEFAMYRNITTSHGNDKVEDNRHSALHQGYHHHEHHWGPYFEDELGKSPEETVLVSVHVGSEALLNCKVVMLKDKTVMWVRRTTDLAQLLTVGPSPYAGDNRVSVKFQYPNNWRLSISPVKKSDEGLYMCQISTHPTRAILTNLTVLPPVLTINGDVSHEIKDRFYKAGSSIKLACSIIEEYQTSIPVTRPKTTPVPTTTTTPKPTTTEMTTKMSTVFNRIDLVLNKSWSVETTTITSTVSISTTTRSSYNTTIVPTTSPGTTVAPVVNNIYGLVWKKGDEIVEGVAYKNLSATINVASASQNDSGTYQCQLQNHSRVIVNVHVLIVQTKFCSTRQKIAHEEYGGRMPVIKKVMMVFPASGWKSTAETRSTY</sequence>
<dbReference type="FunFam" id="2.60.40.10:FF:001606">
    <property type="entry name" value="uncharacterized protein LOC108091111"/>
    <property type="match status" value="1"/>
</dbReference>
<dbReference type="InterPro" id="IPR013098">
    <property type="entry name" value="Ig_I-set"/>
</dbReference>
<dbReference type="InterPro" id="IPR036179">
    <property type="entry name" value="Ig-like_dom_sf"/>
</dbReference>
<dbReference type="PROSITE" id="PS50835">
    <property type="entry name" value="IG_LIKE"/>
    <property type="match status" value="2"/>
</dbReference>
<evidence type="ECO:0000313" key="3">
    <source>
        <dbReference type="EMBL" id="GBP80405.1"/>
    </source>
</evidence>
<dbReference type="InterPro" id="IPR003598">
    <property type="entry name" value="Ig_sub2"/>
</dbReference>
<dbReference type="InterPro" id="IPR007110">
    <property type="entry name" value="Ig-like_dom"/>
</dbReference>
<dbReference type="Pfam" id="PF07679">
    <property type="entry name" value="I-set"/>
    <property type="match status" value="1"/>
</dbReference>
<feature type="domain" description="Ig-like" evidence="2">
    <location>
        <begin position="271"/>
        <end position="444"/>
    </location>
</feature>
<dbReference type="GO" id="GO:0032589">
    <property type="term" value="C:neuron projection membrane"/>
    <property type="evidence" value="ECO:0007669"/>
    <property type="project" value="TreeGrafter"/>
</dbReference>
<dbReference type="AlphaFoldDB" id="A0A4C1Z1D3"/>
<dbReference type="OrthoDB" id="6346662at2759"/>
<dbReference type="GO" id="GO:0050808">
    <property type="term" value="P:synapse organization"/>
    <property type="evidence" value="ECO:0007669"/>
    <property type="project" value="TreeGrafter"/>
</dbReference>
<keyword evidence="4" id="KW-1185">Reference proteome</keyword>
<dbReference type="InterPro" id="IPR003599">
    <property type="entry name" value="Ig_sub"/>
</dbReference>
<evidence type="ECO:0000259" key="2">
    <source>
        <dbReference type="PROSITE" id="PS50835"/>
    </source>
</evidence>
<protein>
    <recommendedName>
        <fullName evidence="2">Ig-like domain-containing protein</fullName>
    </recommendedName>
</protein>
<dbReference type="SMART" id="SM00408">
    <property type="entry name" value="IGc2"/>
    <property type="match status" value="2"/>
</dbReference>
<dbReference type="Proteomes" id="UP000299102">
    <property type="component" value="Unassembled WGS sequence"/>
</dbReference>
<gene>
    <name evidence="3" type="ORF">EVAR_57659_1</name>
</gene>